<comment type="subcellular location">
    <subcellularLocation>
        <location evidence="1">Cell membrane</location>
        <topology evidence="1">Multi-pass membrane protein</topology>
    </subcellularLocation>
</comment>
<gene>
    <name evidence="10" type="ORF">SDC9_211702</name>
</gene>
<evidence type="ECO:0000256" key="5">
    <source>
        <dbReference type="ARBA" id="ARBA00022692"/>
    </source>
</evidence>
<name>A0A645JJU1_9ZZZZ</name>
<keyword evidence="4" id="KW-1003">Cell membrane</keyword>
<evidence type="ECO:0000313" key="10">
    <source>
        <dbReference type="EMBL" id="MPN63935.1"/>
    </source>
</evidence>
<keyword evidence="8 9" id="KW-0472">Membrane</keyword>
<dbReference type="GO" id="GO:0005886">
    <property type="term" value="C:plasma membrane"/>
    <property type="evidence" value="ECO:0007669"/>
    <property type="project" value="UniProtKB-SubCell"/>
</dbReference>
<evidence type="ECO:0000256" key="6">
    <source>
        <dbReference type="ARBA" id="ARBA00022989"/>
    </source>
</evidence>
<dbReference type="GO" id="GO:0008324">
    <property type="term" value="F:monoatomic cation transmembrane transporter activity"/>
    <property type="evidence" value="ECO:0007669"/>
    <property type="project" value="InterPro"/>
</dbReference>
<evidence type="ECO:0000256" key="1">
    <source>
        <dbReference type="ARBA" id="ARBA00004651"/>
    </source>
</evidence>
<keyword evidence="5 9" id="KW-0812">Transmembrane</keyword>
<comment type="similarity">
    <text evidence="2">Belongs to the TrkH potassium transport family.</text>
</comment>
<evidence type="ECO:0000256" key="8">
    <source>
        <dbReference type="ARBA" id="ARBA00023136"/>
    </source>
</evidence>
<dbReference type="PANTHER" id="PTHR32024:SF2">
    <property type="entry name" value="TRK SYSTEM POTASSIUM UPTAKE PROTEIN TRKG-RELATED"/>
    <property type="match status" value="1"/>
</dbReference>
<keyword evidence="3" id="KW-0813">Transport</keyword>
<evidence type="ECO:0000256" key="2">
    <source>
        <dbReference type="ARBA" id="ARBA00009137"/>
    </source>
</evidence>
<reference evidence="10" key="1">
    <citation type="submission" date="2019-08" db="EMBL/GenBank/DDBJ databases">
        <authorList>
            <person name="Kucharzyk K."/>
            <person name="Murdoch R.W."/>
            <person name="Higgins S."/>
            <person name="Loffler F."/>
        </authorList>
    </citation>
    <scope>NUCLEOTIDE SEQUENCE</scope>
</reference>
<proteinExistence type="inferred from homology"/>
<evidence type="ECO:0000256" key="4">
    <source>
        <dbReference type="ARBA" id="ARBA00022475"/>
    </source>
</evidence>
<dbReference type="GO" id="GO:0030001">
    <property type="term" value="P:metal ion transport"/>
    <property type="evidence" value="ECO:0007669"/>
    <property type="project" value="UniProtKB-ARBA"/>
</dbReference>
<sequence length="136" mass="15090">MFRFILQNIRKRLLPPRNVEAPYYYRAQGKTKIDSSLAMDTIGFVASYLCVFIIVTLLLTVTSGCSLTEAMFEFASALGTVGLSIGLTSPDTGAATLVVEMVGMIFGRLEIFIVFIGAYSIFSALKRKLYRIRNLN</sequence>
<protein>
    <recommendedName>
        <fullName evidence="11">Ktr system potassium uptake protein B</fullName>
    </recommendedName>
</protein>
<feature type="transmembrane region" description="Helical" evidence="9">
    <location>
        <begin position="101"/>
        <end position="125"/>
    </location>
</feature>
<keyword evidence="6 9" id="KW-1133">Transmembrane helix</keyword>
<dbReference type="AlphaFoldDB" id="A0A645JJU1"/>
<evidence type="ECO:0000256" key="9">
    <source>
        <dbReference type="SAM" id="Phobius"/>
    </source>
</evidence>
<comment type="caution">
    <text evidence="10">The sequence shown here is derived from an EMBL/GenBank/DDBJ whole genome shotgun (WGS) entry which is preliminary data.</text>
</comment>
<dbReference type="Pfam" id="PF02386">
    <property type="entry name" value="TrkH"/>
    <property type="match status" value="1"/>
</dbReference>
<dbReference type="EMBL" id="VSSQ01144103">
    <property type="protein sequence ID" value="MPN63935.1"/>
    <property type="molecule type" value="Genomic_DNA"/>
</dbReference>
<dbReference type="PANTHER" id="PTHR32024">
    <property type="entry name" value="TRK SYSTEM POTASSIUM UPTAKE PROTEIN TRKG-RELATED"/>
    <property type="match status" value="1"/>
</dbReference>
<organism evidence="10">
    <name type="scientific">bioreactor metagenome</name>
    <dbReference type="NCBI Taxonomy" id="1076179"/>
    <lineage>
        <taxon>unclassified sequences</taxon>
        <taxon>metagenomes</taxon>
        <taxon>ecological metagenomes</taxon>
    </lineage>
</organism>
<evidence type="ECO:0000256" key="7">
    <source>
        <dbReference type="ARBA" id="ARBA00023065"/>
    </source>
</evidence>
<evidence type="ECO:0000256" key="3">
    <source>
        <dbReference type="ARBA" id="ARBA00022448"/>
    </source>
</evidence>
<accession>A0A645JJU1</accession>
<keyword evidence="7" id="KW-0406">Ion transport</keyword>
<feature type="transmembrane region" description="Helical" evidence="9">
    <location>
        <begin position="41"/>
        <end position="59"/>
    </location>
</feature>
<evidence type="ECO:0008006" key="11">
    <source>
        <dbReference type="Google" id="ProtNLM"/>
    </source>
</evidence>
<dbReference type="InterPro" id="IPR003445">
    <property type="entry name" value="Cat_transpt"/>
</dbReference>